<evidence type="ECO:0000313" key="1">
    <source>
        <dbReference type="EMBL" id="KAF2467747.1"/>
    </source>
</evidence>
<keyword evidence="2" id="KW-1185">Reference proteome</keyword>
<comment type="caution">
    <text evidence="1">The sequence shown here is derived from an EMBL/GenBank/DDBJ whole genome shotgun (WGS) entry which is preliminary data.</text>
</comment>
<accession>A0ACB6QLJ9</accession>
<dbReference type="Proteomes" id="UP000799755">
    <property type="component" value="Unassembled WGS sequence"/>
</dbReference>
<gene>
    <name evidence="1" type="ORF">BDR25DRAFT_266747</name>
</gene>
<dbReference type="EMBL" id="MU003519">
    <property type="protein sequence ID" value="KAF2467747.1"/>
    <property type="molecule type" value="Genomic_DNA"/>
</dbReference>
<name>A0ACB6QLJ9_9PLEO</name>
<reference evidence="1" key="1">
    <citation type="journal article" date="2020" name="Stud. Mycol.">
        <title>101 Dothideomycetes genomes: a test case for predicting lifestyles and emergence of pathogens.</title>
        <authorList>
            <person name="Haridas S."/>
            <person name="Albert R."/>
            <person name="Binder M."/>
            <person name="Bloem J."/>
            <person name="Labutti K."/>
            <person name="Salamov A."/>
            <person name="Andreopoulos B."/>
            <person name="Baker S."/>
            <person name="Barry K."/>
            <person name="Bills G."/>
            <person name="Bluhm B."/>
            <person name="Cannon C."/>
            <person name="Castanera R."/>
            <person name="Culley D."/>
            <person name="Daum C."/>
            <person name="Ezra D."/>
            <person name="Gonzalez J."/>
            <person name="Henrissat B."/>
            <person name="Kuo A."/>
            <person name="Liang C."/>
            <person name="Lipzen A."/>
            <person name="Lutzoni F."/>
            <person name="Magnuson J."/>
            <person name="Mondo S."/>
            <person name="Nolan M."/>
            <person name="Ohm R."/>
            <person name="Pangilinan J."/>
            <person name="Park H.-J."/>
            <person name="Ramirez L."/>
            <person name="Alfaro M."/>
            <person name="Sun H."/>
            <person name="Tritt A."/>
            <person name="Yoshinaga Y."/>
            <person name="Zwiers L.-H."/>
            <person name="Turgeon B."/>
            <person name="Goodwin S."/>
            <person name="Spatafora J."/>
            <person name="Crous P."/>
            <person name="Grigoriev I."/>
        </authorList>
    </citation>
    <scope>NUCLEOTIDE SEQUENCE</scope>
    <source>
        <strain evidence="1">ATCC 200398</strain>
    </source>
</reference>
<proteinExistence type="predicted"/>
<evidence type="ECO:0000313" key="2">
    <source>
        <dbReference type="Proteomes" id="UP000799755"/>
    </source>
</evidence>
<sequence>MGAFPLLALWQSLPSIPILLAAFVAISILYALVLAIYRVTLHPLARFPGPKLTAVTGWYECFLDFFAGPGETFAFAIERMHERYGSIVRINPHEIHVSDPDFFDTLYAGGSARRDKYPPAAHVQGTPEGIFGTVDHQTHRKRRAAISGYFSKQSILQDQGIVDEKIELLCDVFSKAKREGKELNIRVPLLALGTDVFCQHTLGPRGCMDLLKDWDRAATWRASIIALLHWTPVVRQFSWVMPFAVELPMWIIKAISQELALVVSIFRDLRIQAAAAIAEHDSLEGEQKVRANVFHTILSSNLEAHDKEVKRMAQEGFSILSASGDTIARSMTAAMYHLHANPPVLKRLKEELKQAMPNPYAHVDLATLEALPWLTAVLKESLRIAALITTRAPLQAPTEWMRYQEWAIPPNTPVSMTLSSMALDAKTWPEPMRFIPERWMEENSEYKRNMGYFVPFHRGHRNCIGINLAWCQMYLTLAKLIRRFDFELYDVVRERDIDNYRDCFLGEPRDDSLGVRMKVVAEEAR</sequence>
<organism evidence="1 2">
    <name type="scientific">Lindgomyces ingoldianus</name>
    <dbReference type="NCBI Taxonomy" id="673940"/>
    <lineage>
        <taxon>Eukaryota</taxon>
        <taxon>Fungi</taxon>
        <taxon>Dikarya</taxon>
        <taxon>Ascomycota</taxon>
        <taxon>Pezizomycotina</taxon>
        <taxon>Dothideomycetes</taxon>
        <taxon>Pleosporomycetidae</taxon>
        <taxon>Pleosporales</taxon>
        <taxon>Lindgomycetaceae</taxon>
        <taxon>Lindgomyces</taxon>
    </lineage>
</organism>
<protein>
    <submittedName>
        <fullName evidence="1">Cytochrome P450</fullName>
    </submittedName>
</protein>